<dbReference type="RefSeq" id="WP_185679368.1">
    <property type="nucleotide sequence ID" value="NZ_JACLAX010000008.1"/>
</dbReference>
<protein>
    <submittedName>
        <fullName evidence="3">FecR domain-containing protein</fullName>
    </submittedName>
</protein>
<feature type="region of interest" description="Disordered" evidence="1">
    <location>
        <begin position="149"/>
        <end position="174"/>
    </location>
</feature>
<proteinExistence type="predicted"/>
<reference evidence="3 4" key="1">
    <citation type="submission" date="2020-08" db="EMBL/GenBank/DDBJ databases">
        <title>The genome sequence of type strain Novosphingobium piscinae KCTC 42194.</title>
        <authorList>
            <person name="Liu Y."/>
        </authorList>
    </citation>
    <scope>NUCLEOTIDE SEQUENCE [LARGE SCALE GENOMIC DNA]</scope>
    <source>
        <strain evidence="3 4">KCTC 42194</strain>
    </source>
</reference>
<feature type="compositionally biased region" description="Gly residues" evidence="1">
    <location>
        <begin position="543"/>
        <end position="557"/>
    </location>
</feature>
<dbReference type="Proteomes" id="UP000551327">
    <property type="component" value="Unassembled WGS sequence"/>
</dbReference>
<dbReference type="AlphaFoldDB" id="A0A7X1FYZ3"/>
<feature type="region of interest" description="Disordered" evidence="1">
    <location>
        <begin position="535"/>
        <end position="557"/>
    </location>
</feature>
<feature type="compositionally biased region" description="Low complexity" evidence="1">
    <location>
        <begin position="165"/>
        <end position="174"/>
    </location>
</feature>
<name>A0A7X1FYZ3_9SPHN</name>
<dbReference type="Gene3D" id="2.60.120.1440">
    <property type="match status" value="1"/>
</dbReference>
<evidence type="ECO:0000259" key="2">
    <source>
        <dbReference type="Pfam" id="PF04773"/>
    </source>
</evidence>
<dbReference type="InterPro" id="IPR006860">
    <property type="entry name" value="FecR"/>
</dbReference>
<feature type="compositionally biased region" description="Gly residues" evidence="1">
    <location>
        <begin position="502"/>
        <end position="513"/>
    </location>
</feature>
<dbReference type="PANTHER" id="PTHR38731:SF3">
    <property type="entry name" value="BLL6125 PROTEIN"/>
    <property type="match status" value="1"/>
</dbReference>
<feature type="region of interest" description="Disordered" evidence="1">
    <location>
        <begin position="494"/>
        <end position="522"/>
    </location>
</feature>
<dbReference type="EMBL" id="JACLAX010000008">
    <property type="protein sequence ID" value="MBC2669511.1"/>
    <property type="molecule type" value="Genomic_DNA"/>
</dbReference>
<comment type="caution">
    <text evidence="3">The sequence shown here is derived from an EMBL/GenBank/DDBJ whole genome shotgun (WGS) entry which is preliminary data.</text>
</comment>
<feature type="region of interest" description="Disordered" evidence="1">
    <location>
        <begin position="256"/>
        <end position="326"/>
    </location>
</feature>
<sequence>MLVSQAGRTVAATPGMVVPAGATLSTGAGSRAIVVRGRDFVTLAPGSRLALPSHQDKRGFLQLVQEWGNAIFQVEKQAKPHFGVRTPYLAAVVKGTTFSITVGAEGASLQVVEGLVETSTIDGGARDLIRPGAVAIVRSEDPYRLSVQGAEAQAIDSPRRRDPRAAVPAAGAAPSSPSVATIVAQSVLTEPPGSAAESQAGDSAANAAGGQVIAATVVAQPVDLARATAGLISNGSELIAINAAVVANRQAANDVNASRPSGAEPAPDADNGSAPDLPAMAAAASESGPGEAPLAGGSSETQLAGNTAAGENQPVPGSSGGIPALAAANPSENAISALPPQALASGDNLPSGPDSNATGSTAAAAGVLASLDVGSSGSGNGGDSSAAAGALAAVEVGTGSAGSANDAGALAAAEVGAALGSNPGSNAGAAGSPAAIEVGAALGTGNGNPAADNALVSVDVGVSLGSGTTSPTPVDVGVGLGVGGSAALELSAGLSTGSTSGSSGGGNGNGGNSGSNTGTGNSVVGTVLGAVGGLVGSTAPGPAGSGLLSGLGRGGNR</sequence>
<gene>
    <name evidence="3" type="ORF">H7F53_10180</name>
</gene>
<evidence type="ECO:0000313" key="3">
    <source>
        <dbReference type="EMBL" id="MBC2669511.1"/>
    </source>
</evidence>
<feature type="region of interest" description="Disordered" evidence="1">
    <location>
        <begin position="341"/>
        <end position="360"/>
    </location>
</feature>
<evidence type="ECO:0000256" key="1">
    <source>
        <dbReference type="SAM" id="MobiDB-lite"/>
    </source>
</evidence>
<feature type="domain" description="FecR protein" evidence="2">
    <location>
        <begin position="23"/>
        <end position="117"/>
    </location>
</feature>
<feature type="compositionally biased region" description="Low complexity" evidence="1">
    <location>
        <begin position="272"/>
        <end position="293"/>
    </location>
</feature>
<accession>A0A7X1FYZ3</accession>
<dbReference type="PANTHER" id="PTHR38731">
    <property type="entry name" value="LIPL45-RELATED LIPOPROTEIN-RELATED"/>
    <property type="match status" value="1"/>
</dbReference>
<keyword evidence="4" id="KW-1185">Reference proteome</keyword>
<evidence type="ECO:0000313" key="4">
    <source>
        <dbReference type="Proteomes" id="UP000551327"/>
    </source>
</evidence>
<organism evidence="3 4">
    <name type="scientific">Novosphingobium piscinae</name>
    <dbReference type="NCBI Taxonomy" id="1507448"/>
    <lineage>
        <taxon>Bacteria</taxon>
        <taxon>Pseudomonadati</taxon>
        <taxon>Pseudomonadota</taxon>
        <taxon>Alphaproteobacteria</taxon>
        <taxon>Sphingomonadales</taxon>
        <taxon>Sphingomonadaceae</taxon>
        <taxon>Novosphingobium</taxon>
    </lineage>
</organism>
<dbReference type="Pfam" id="PF04773">
    <property type="entry name" value="FecR"/>
    <property type="match status" value="1"/>
</dbReference>